<dbReference type="Proteomes" id="UP000289738">
    <property type="component" value="Chromosome B05"/>
</dbReference>
<accession>A0A444Z2B0</accession>
<dbReference type="AlphaFoldDB" id="A0A444Z2B0"/>
<evidence type="ECO:0000256" key="1">
    <source>
        <dbReference type="SAM" id="MobiDB-lite"/>
    </source>
</evidence>
<keyword evidence="4" id="KW-1185">Reference proteome</keyword>
<feature type="compositionally biased region" description="Acidic residues" evidence="1">
    <location>
        <begin position="313"/>
        <end position="324"/>
    </location>
</feature>
<gene>
    <name evidence="3" type="ORF">Ahy_B05g075962</name>
</gene>
<evidence type="ECO:0000313" key="3">
    <source>
        <dbReference type="EMBL" id="RYR08327.1"/>
    </source>
</evidence>
<feature type="region of interest" description="Disordered" evidence="1">
    <location>
        <begin position="177"/>
        <end position="200"/>
    </location>
</feature>
<reference evidence="3 4" key="1">
    <citation type="submission" date="2019-01" db="EMBL/GenBank/DDBJ databases">
        <title>Sequencing of cultivated peanut Arachis hypogaea provides insights into genome evolution and oil improvement.</title>
        <authorList>
            <person name="Chen X."/>
        </authorList>
    </citation>
    <scope>NUCLEOTIDE SEQUENCE [LARGE SCALE GENOMIC DNA]</scope>
    <source>
        <strain evidence="4">cv. Fuhuasheng</strain>
        <tissue evidence="3">Leaves</tissue>
    </source>
</reference>
<name>A0A444Z2B0_ARAHY</name>
<comment type="caution">
    <text evidence="3">The sequence shown here is derived from an EMBL/GenBank/DDBJ whole genome shotgun (WGS) entry which is preliminary data.</text>
</comment>
<evidence type="ECO:0000313" key="4">
    <source>
        <dbReference type="Proteomes" id="UP000289738"/>
    </source>
</evidence>
<dbReference type="EMBL" id="SDMP01000015">
    <property type="protein sequence ID" value="RYR08327.1"/>
    <property type="molecule type" value="Genomic_DNA"/>
</dbReference>
<evidence type="ECO:0000259" key="2">
    <source>
        <dbReference type="Pfam" id="PF26130"/>
    </source>
</evidence>
<feature type="region of interest" description="Disordered" evidence="1">
    <location>
        <begin position="214"/>
        <end position="350"/>
    </location>
</feature>
<feature type="domain" description="PB1-like" evidence="2">
    <location>
        <begin position="61"/>
        <end position="157"/>
    </location>
</feature>
<protein>
    <recommendedName>
        <fullName evidence="2">PB1-like domain-containing protein</fullName>
    </recommendedName>
</protein>
<organism evidence="3 4">
    <name type="scientific">Arachis hypogaea</name>
    <name type="common">Peanut</name>
    <dbReference type="NCBI Taxonomy" id="3818"/>
    <lineage>
        <taxon>Eukaryota</taxon>
        <taxon>Viridiplantae</taxon>
        <taxon>Streptophyta</taxon>
        <taxon>Embryophyta</taxon>
        <taxon>Tracheophyta</taxon>
        <taxon>Spermatophyta</taxon>
        <taxon>Magnoliopsida</taxon>
        <taxon>eudicotyledons</taxon>
        <taxon>Gunneridae</taxon>
        <taxon>Pentapetalae</taxon>
        <taxon>rosids</taxon>
        <taxon>fabids</taxon>
        <taxon>Fabales</taxon>
        <taxon>Fabaceae</taxon>
        <taxon>Papilionoideae</taxon>
        <taxon>50 kb inversion clade</taxon>
        <taxon>dalbergioids sensu lato</taxon>
        <taxon>Dalbergieae</taxon>
        <taxon>Pterocarpus clade</taxon>
        <taxon>Arachis</taxon>
    </lineage>
</organism>
<feature type="compositionally biased region" description="Polar residues" evidence="1">
    <location>
        <begin position="250"/>
        <end position="264"/>
    </location>
</feature>
<dbReference type="InterPro" id="IPR058594">
    <property type="entry name" value="PB1-like_dom_pln"/>
</dbReference>
<sequence length="350" mass="39082">MYTCSRVSQNRGQSPRRSKLFFFFTQRKRPVPFLCGLAAHNNLCIEERVLVGVERLTYGYHHITLVISHRGRFEKGDDGKLAHVGGEKTEIERVNVDTLNKFFINDLVKDIGYIDVSEFYWLKPGKELDCGLKLLRLDMDVVSMYKTAIVNGRRVETQSCARRIPTPKKNAKRLLKLSETDGGNLQDKNPGMPGPNAQIEDDVLDKDLQPTIKSTQQPEITSEPPNVPTQLPKVTFQEPPRTIQPPNAPTQPNLPTYQSPSIPSQPLEKIPPHPQLSHVPVASEETGHQNSVFAESVTPTLDKGAGMHCHESEELDSIASDDETSQQATFPQGNADAPVREVRKGQPLHS</sequence>
<dbReference type="Pfam" id="PF26130">
    <property type="entry name" value="PB1-like"/>
    <property type="match status" value="1"/>
</dbReference>
<proteinExistence type="predicted"/>
<feature type="compositionally biased region" description="Polar residues" evidence="1">
    <location>
        <begin position="288"/>
        <end position="299"/>
    </location>
</feature>
<feature type="compositionally biased region" description="Polar residues" evidence="1">
    <location>
        <begin position="214"/>
        <end position="224"/>
    </location>
</feature>